<dbReference type="InterPro" id="IPR018676">
    <property type="entry name" value="DUF2149"/>
</dbReference>
<reference evidence="3 4" key="1">
    <citation type="submission" date="2018-08" db="EMBL/GenBank/DDBJ databases">
        <title>A genome reference for cultivated species of the human gut microbiota.</title>
        <authorList>
            <person name="Zou Y."/>
            <person name="Xue W."/>
            <person name="Luo G."/>
        </authorList>
    </citation>
    <scope>NUCLEOTIDE SEQUENCE [LARGE SCALE GENOMIC DNA]</scope>
    <source>
        <strain evidence="3 4">AM22-1</strain>
    </source>
</reference>
<feature type="transmembrane region" description="Helical" evidence="2">
    <location>
        <begin position="21"/>
        <end position="41"/>
    </location>
</feature>
<evidence type="ECO:0000256" key="2">
    <source>
        <dbReference type="SAM" id="Phobius"/>
    </source>
</evidence>
<dbReference type="EMBL" id="QRIN01000086">
    <property type="protein sequence ID" value="RHG62550.1"/>
    <property type="molecule type" value="Genomic_DNA"/>
</dbReference>
<comment type="caution">
    <text evidence="3">The sequence shown here is derived from an EMBL/GenBank/DDBJ whole genome shotgun (WGS) entry which is preliminary data.</text>
</comment>
<evidence type="ECO:0000313" key="3">
    <source>
        <dbReference type="EMBL" id="RHG62550.1"/>
    </source>
</evidence>
<sequence>MRQRRRSRLSHDGEDDDPMSVVSNLFDVAMVFALALMVALVSRYNMTEMFSKDNFTMVKNPGKENMEIITKDGQKINRYTPSEEQSKKSGNKGKKVGIAYQLENGEIIYVPEDK</sequence>
<feature type="region of interest" description="Disordered" evidence="1">
    <location>
        <begin position="71"/>
        <end position="94"/>
    </location>
</feature>
<protein>
    <submittedName>
        <fullName evidence="3">DUF2149 domain-containing protein</fullName>
    </submittedName>
</protein>
<proteinExistence type="predicted"/>
<keyword evidence="2" id="KW-0472">Membrane</keyword>
<dbReference type="AlphaFoldDB" id="A0A3R6GZ67"/>
<keyword evidence="2" id="KW-0812">Transmembrane</keyword>
<organism evidence="3 4">
    <name type="scientific">Segatella copri</name>
    <dbReference type="NCBI Taxonomy" id="165179"/>
    <lineage>
        <taxon>Bacteria</taxon>
        <taxon>Pseudomonadati</taxon>
        <taxon>Bacteroidota</taxon>
        <taxon>Bacteroidia</taxon>
        <taxon>Bacteroidales</taxon>
        <taxon>Prevotellaceae</taxon>
        <taxon>Segatella</taxon>
    </lineage>
</organism>
<dbReference type="Pfam" id="PF09919">
    <property type="entry name" value="DUF2149"/>
    <property type="match status" value="1"/>
</dbReference>
<dbReference type="Proteomes" id="UP000286501">
    <property type="component" value="Unassembled WGS sequence"/>
</dbReference>
<dbReference type="RefSeq" id="WP_118201666.1">
    <property type="nucleotide sequence ID" value="NZ_QRIE01000081.1"/>
</dbReference>
<keyword evidence="2" id="KW-1133">Transmembrane helix</keyword>
<name>A0A3R6GZ67_9BACT</name>
<gene>
    <name evidence="3" type="ORF">DW250_14295</name>
</gene>
<evidence type="ECO:0000256" key="1">
    <source>
        <dbReference type="SAM" id="MobiDB-lite"/>
    </source>
</evidence>
<evidence type="ECO:0000313" key="4">
    <source>
        <dbReference type="Proteomes" id="UP000286501"/>
    </source>
</evidence>
<accession>A0A3R6GZ67</accession>